<name>A0A9Q0GB46_9ROSI</name>
<dbReference type="Gene3D" id="4.10.1000.10">
    <property type="entry name" value="Zinc finger, CCCH-type"/>
    <property type="match status" value="2"/>
</dbReference>
<dbReference type="InterPro" id="IPR036855">
    <property type="entry name" value="Znf_CCCH_sf"/>
</dbReference>
<dbReference type="PANTHER" id="PTHR15725:SF0">
    <property type="entry name" value="ZINC FINGER CCCH DOMAIN-CONTAINING PROTEIN 32-LIKE"/>
    <property type="match status" value="1"/>
</dbReference>
<dbReference type="OrthoDB" id="5395350at2759"/>
<dbReference type="GO" id="GO:0003677">
    <property type="term" value="F:DNA binding"/>
    <property type="evidence" value="ECO:0007669"/>
    <property type="project" value="UniProtKB-KW"/>
</dbReference>
<evidence type="ECO:0000256" key="3">
    <source>
        <dbReference type="ARBA" id="ARBA00022771"/>
    </source>
</evidence>
<evidence type="ECO:0000256" key="2">
    <source>
        <dbReference type="ARBA" id="ARBA00022737"/>
    </source>
</evidence>
<protein>
    <recommendedName>
        <fullName evidence="8">C3H1-type domain-containing protein</fullName>
    </recommendedName>
</protein>
<evidence type="ECO:0000256" key="5">
    <source>
        <dbReference type="ARBA" id="ARBA00023125"/>
    </source>
</evidence>
<evidence type="ECO:0000256" key="7">
    <source>
        <dbReference type="SAM" id="MobiDB-lite"/>
    </source>
</evidence>
<evidence type="ECO:0000256" key="6">
    <source>
        <dbReference type="PROSITE-ProRule" id="PRU00723"/>
    </source>
</evidence>
<gene>
    <name evidence="9" type="ORF">Tsubulata_037997</name>
</gene>
<feature type="zinc finger region" description="C3H1-type" evidence="6">
    <location>
        <begin position="38"/>
        <end position="64"/>
    </location>
</feature>
<dbReference type="EMBL" id="JAKUCV010001308">
    <property type="protein sequence ID" value="KAJ4846949.1"/>
    <property type="molecule type" value="Genomic_DNA"/>
</dbReference>
<feature type="domain" description="C3H1-type" evidence="8">
    <location>
        <begin position="82"/>
        <end position="109"/>
    </location>
</feature>
<sequence>MEDDDSRKRNTDCVYFLASPLTCKKGIECEYRHSEMARLNPRDCWYWLAGNCLNPACGFRHPPLDKDAEAPPSLPHDSSVASKTHVPCYFYFNGFCSRGERCLFSHGPHGNAASAIYVKKSPAIKDEVPLNDTRSAGNGTLSAPEAAHVNPSQVIPKAVPDAYLQPKEHSPENVVQQDQSAQVSVSHCEDAAVLKSPSLLQVEGFTQRRSHSHGCIDQISEEPLEDRWESSPGFDVLVDDKSGNSVYEEDQEYLLGIDNEQRQLNNHFLQYDFEDSVEYEPLNPAMEFQYEGRTYDSFNCLDDELIFNDVGTDAGCLNDGMLDSILSHKRKILSADLGMNDQRRVDLRDHLRMRRIIEGRSARRHDSSLSPRGAQARPTRHGTRPRVHGRLASKVVRHEIGSWRANVSLSSPATLRGWHRQHRHSESIRSRQHKENKLRQHLFSERLGKPTARERRYIQASTAFTGPRTFGQIRKAHSRVGQNGDFIRKARHSNRTASTDFEGPKSLTEILKDKRRLDSLSD</sequence>
<reference evidence="9" key="2">
    <citation type="journal article" date="2023" name="Plants (Basel)">
        <title>Annotation of the Turnera subulata (Passifloraceae) Draft Genome Reveals the S-Locus Evolved after the Divergence of Turneroideae from Passifloroideae in a Stepwise Manner.</title>
        <authorList>
            <person name="Henning P.M."/>
            <person name="Roalson E.H."/>
            <person name="Mir W."/>
            <person name="McCubbin A.G."/>
            <person name="Shore J.S."/>
        </authorList>
    </citation>
    <scope>NUCLEOTIDE SEQUENCE</scope>
    <source>
        <strain evidence="9">F60SS</strain>
    </source>
</reference>
<evidence type="ECO:0000313" key="10">
    <source>
        <dbReference type="Proteomes" id="UP001141552"/>
    </source>
</evidence>
<evidence type="ECO:0000313" key="9">
    <source>
        <dbReference type="EMBL" id="KAJ4846949.1"/>
    </source>
</evidence>
<dbReference type="AlphaFoldDB" id="A0A9Q0GB46"/>
<evidence type="ECO:0000256" key="4">
    <source>
        <dbReference type="ARBA" id="ARBA00022833"/>
    </source>
</evidence>
<dbReference type="Pfam" id="PF15663">
    <property type="entry name" value="zf-CCCH_3"/>
    <property type="match status" value="1"/>
</dbReference>
<dbReference type="SUPFAM" id="SSF90229">
    <property type="entry name" value="CCCH zinc finger"/>
    <property type="match status" value="1"/>
</dbReference>
<evidence type="ECO:0000256" key="1">
    <source>
        <dbReference type="ARBA" id="ARBA00022723"/>
    </source>
</evidence>
<dbReference type="FunFam" id="4.10.1000.10:FF:000021">
    <property type="entry name" value="Zinc finger CCCH domain-containing protein 17"/>
    <property type="match status" value="1"/>
</dbReference>
<keyword evidence="2" id="KW-0677">Repeat</keyword>
<feature type="domain" description="C3H1-type" evidence="8">
    <location>
        <begin position="38"/>
        <end position="64"/>
    </location>
</feature>
<dbReference type="PROSITE" id="PS50103">
    <property type="entry name" value="ZF_C3H1"/>
    <property type="match status" value="3"/>
</dbReference>
<feature type="region of interest" description="Disordered" evidence="7">
    <location>
        <begin position="358"/>
        <end position="386"/>
    </location>
</feature>
<dbReference type="GO" id="GO:0003729">
    <property type="term" value="F:mRNA binding"/>
    <property type="evidence" value="ECO:0007669"/>
    <property type="project" value="TreeGrafter"/>
</dbReference>
<dbReference type="InterPro" id="IPR041686">
    <property type="entry name" value="Znf-CCCH_3"/>
</dbReference>
<keyword evidence="3 6" id="KW-0863">Zinc-finger</keyword>
<reference evidence="9" key="1">
    <citation type="submission" date="2022-02" db="EMBL/GenBank/DDBJ databases">
        <authorList>
            <person name="Henning P.M."/>
            <person name="McCubbin A.G."/>
            <person name="Shore J.S."/>
        </authorList>
    </citation>
    <scope>NUCLEOTIDE SEQUENCE</scope>
    <source>
        <strain evidence="9">F60SS</strain>
        <tissue evidence="9">Leaves</tissue>
    </source>
</reference>
<dbReference type="GO" id="GO:0008270">
    <property type="term" value="F:zinc ion binding"/>
    <property type="evidence" value="ECO:0007669"/>
    <property type="project" value="UniProtKB-KW"/>
</dbReference>
<proteinExistence type="predicted"/>
<comment type="caution">
    <text evidence="9">The sequence shown here is derived from an EMBL/GenBank/DDBJ whole genome shotgun (WGS) entry which is preliminary data.</text>
</comment>
<dbReference type="PANTHER" id="PTHR15725">
    <property type="entry name" value="ZN-FINGER, C-X8-C-X5-C-X3-H TYPE-CONTAINING"/>
    <property type="match status" value="1"/>
</dbReference>
<feature type="zinc finger region" description="C3H1-type" evidence="6">
    <location>
        <begin position="7"/>
        <end position="36"/>
    </location>
</feature>
<keyword evidence="5" id="KW-0238">DNA-binding</keyword>
<accession>A0A9Q0GB46</accession>
<evidence type="ECO:0000259" key="8">
    <source>
        <dbReference type="PROSITE" id="PS50103"/>
    </source>
</evidence>
<keyword evidence="4 6" id="KW-0862">Zinc</keyword>
<dbReference type="Proteomes" id="UP001141552">
    <property type="component" value="Unassembled WGS sequence"/>
</dbReference>
<dbReference type="InterPro" id="IPR000571">
    <property type="entry name" value="Znf_CCCH"/>
</dbReference>
<feature type="domain" description="C3H1-type" evidence="8">
    <location>
        <begin position="7"/>
        <end position="36"/>
    </location>
</feature>
<dbReference type="Pfam" id="PF00642">
    <property type="entry name" value="zf-CCCH"/>
    <property type="match status" value="1"/>
</dbReference>
<keyword evidence="1 6" id="KW-0479">Metal-binding</keyword>
<keyword evidence="10" id="KW-1185">Reference proteome</keyword>
<feature type="compositionally biased region" description="Basic and acidic residues" evidence="7">
    <location>
        <begin position="358"/>
        <end position="367"/>
    </location>
</feature>
<dbReference type="SMART" id="SM00356">
    <property type="entry name" value="ZnF_C3H1"/>
    <property type="match status" value="3"/>
</dbReference>
<organism evidence="9 10">
    <name type="scientific">Turnera subulata</name>
    <dbReference type="NCBI Taxonomy" id="218843"/>
    <lineage>
        <taxon>Eukaryota</taxon>
        <taxon>Viridiplantae</taxon>
        <taxon>Streptophyta</taxon>
        <taxon>Embryophyta</taxon>
        <taxon>Tracheophyta</taxon>
        <taxon>Spermatophyta</taxon>
        <taxon>Magnoliopsida</taxon>
        <taxon>eudicotyledons</taxon>
        <taxon>Gunneridae</taxon>
        <taxon>Pentapetalae</taxon>
        <taxon>rosids</taxon>
        <taxon>fabids</taxon>
        <taxon>Malpighiales</taxon>
        <taxon>Passifloraceae</taxon>
        <taxon>Turnera</taxon>
    </lineage>
</organism>
<feature type="zinc finger region" description="C3H1-type" evidence="6">
    <location>
        <begin position="82"/>
        <end position="109"/>
    </location>
</feature>